<evidence type="ECO:0000313" key="20">
    <source>
        <dbReference type="EMBL" id="KXT02879.1"/>
    </source>
</evidence>
<evidence type="ECO:0000256" key="16">
    <source>
        <dbReference type="SAM" id="MobiDB-lite"/>
    </source>
</evidence>
<dbReference type="InterPro" id="IPR046373">
    <property type="entry name" value="Acyl-CoA_Oxase/DH_mid-dom_sf"/>
</dbReference>
<evidence type="ECO:0000259" key="18">
    <source>
        <dbReference type="Pfam" id="PF14749"/>
    </source>
</evidence>
<dbReference type="InterPro" id="IPR036250">
    <property type="entry name" value="AcylCo_DH-like_C"/>
</dbReference>
<feature type="region of interest" description="Disordered" evidence="16">
    <location>
        <begin position="1315"/>
        <end position="1376"/>
    </location>
</feature>
<dbReference type="GO" id="GO:0055088">
    <property type="term" value="P:lipid homeostasis"/>
    <property type="evidence" value="ECO:0007669"/>
    <property type="project" value="TreeGrafter"/>
</dbReference>
<dbReference type="PANTHER" id="PTHR10909:SF250">
    <property type="entry name" value="PEROXISOMAL ACYL-COENZYME A OXIDASE 1"/>
    <property type="match status" value="1"/>
</dbReference>
<comment type="cofactor">
    <cofactor evidence="2">
        <name>FAD</name>
        <dbReference type="ChEBI" id="CHEBI:57692"/>
    </cofactor>
</comment>
<feature type="domain" description="Acyl-CoA oxidase C-alpha1" evidence="19">
    <location>
        <begin position="294"/>
        <end position="459"/>
    </location>
</feature>
<keyword evidence="7" id="KW-0285">Flavoprotein</keyword>
<dbReference type="GO" id="GO:0016705">
    <property type="term" value="F:oxidoreductase activity, acting on paired donors, with incorporation or reduction of molecular oxygen"/>
    <property type="evidence" value="ECO:0007669"/>
    <property type="project" value="InterPro"/>
</dbReference>
<evidence type="ECO:0000256" key="8">
    <source>
        <dbReference type="ARBA" id="ARBA00022723"/>
    </source>
</evidence>
<dbReference type="InterPro" id="IPR002401">
    <property type="entry name" value="Cyt_P450_E_grp-I"/>
</dbReference>
<dbReference type="FunFam" id="1.20.140.10:FF:000015">
    <property type="entry name" value="Acyl-coenzyme A oxidase"/>
    <property type="match status" value="1"/>
</dbReference>
<feature type="binding site" description="axial binding residue" evidence="15">
    <location>
        <position position="1090"/>
    </location>
    <ligand>
        <name>heme</name>
        <dbReference type="ChEBI" id="CHEBI:30413"/>
    </ligand>
    <ligandPart>
        <name>Fe</name>
        <dbReference type="ChEBI" id="CHEBI:18248"/>
    </ligandPart>
</feature>
<evidence type="ECO:0000256" key="15">
    <source>
        <dbReference type="PIRSR" id="PIRSR602401-1"/>
    </source>
</evidence>
<feature type="region of interest" description="Disordered" evidence="16">
    <location>
        <begin position="1"/>
        <end position="21"/>
    </location>
</feature>
<protein>
    <recommendedName>
        <fullName evidence="6">acyl-CoA oxidase</fullName>
        <ecNumber evidence="6">1.3.3.6</ecNumber>
    </recommendedName>
</protein>
<evidence type="ECO:0000256" key="1">
    <source>
        <dbReference type="ARBA" id="ARBA00001201"/>
    </source>
</evidence>
<keyword evidence="8 15" id="KW-0479">Metal-binding</keyword>
<proteinExistence type="inferred from homology"/>
<dbReference type="InterPro" id="IPR002655">
    <property type="entry name" value="Acyl-CoA_oxidase_C"/>
</dbReference>
<dbReference type="InterPro" id="IPR036396">
    <property type="entry name" value="Cyt_P450_sf"/>
</dbReference>
<dbReference type="Pfam" id="PF14749">
    <property type="entry name" value="Acyl-CoA_ox_N"/>
    <property type="match status" value="1"/>
</dbReference>
<dbReference type="Gene3D" id="1.10.630.10">
    <property type="entry name" value="Cytochrome P450"/>
    <property type="match status" value="1"/>
</dbReference>
<dbReference type="InterPro" id="IPR012258">
    <property type="entry name" value="Acyl-CoA_oxidase"/>
</dbReference>
<dbReference type="STRING" id="321146.A0A139HKH8"/>
<dbReference type="Pfam" id="PF00067">
    <property type="entry name" value="p450"/>
    <property type="match status" value="1"/>
</dbReference>
<evidence type="ECO:0000256" key="12">
    <source>
        <dbReference type="ARBA" id="ARBA00023004"/>
    </source>
</evidence>
<dbReference type="InterPro" id="IPR001128">
    <property type="entry name" value="Cyt_P450"/>
</dbReference>
<dbReference type="Gene3D" id="1.20.140.10">
    <property type="entry name" value="Butyryl-CoA Dehydrogenase, subunit A, domain 3"/>
    <property type="match status" value="2"/>
</dbReference>
<gene>
    <name evidence="20" type="ORF">AC578_1834</name>
</gene>
<dbReference type="InterPro" id="IPR037069">
    <property type="entry name" value="AcylCoA_DH/ox_N_sf"/>
</dbReference>
<evidence type="ECO:0000256" key="6">
    <source>
        <dbReference type="ARBA" id="ARBA00012870"/>
    </source>
</evidence>
<keyword evidence="15" id="KW-0349">Heme</keyword>
<dbReference type="SUPFAM" id="SSF47203">
    <property type="entry name" value="Acyl-CoA dehydrogenase C-terminal domain-like"/>
    <property type="match status" value="2"/>
</dbReference>
<dbReference type="PANTHER" id="PTHR10909">
    <property type="entry name" value="ELECTRON TRANSPORT OXIDOREDUCTASE"/>
    <property type="match status" value="1"/>
</dbReference>
<dbReference type="PRINTS" id="PR00463">
    <property type="entry name" value="EP450I"/>
</dbReference>
<dbReference type="GO" id="GO:0004497">
    <property type="term" value="F:monooxygenase activity"/>
    <property type="evidence" value="ECO:0007669"/>
    <property type="project" value="InterPro"/>
</dbReference>
<feature type="domain" description="Acyl-CoA oxidase C-terminal" evidence="17">
    <location>
        <begin position="504"/>
        <end position="668"/>
    </location>
</feature>
<comment type="caution">
    <text evidence="20">The sequence shown here is derived from an EMBL/GenBank/DDBJ whole genome shotgun (WGS) entry which is preliminary data.</text>
</comment>
<dbReference type="GO" id="GO:0071949">
    <property type="term" value="F:FAD binding"/>
    <property type="evidence" value="ECO:0007669"/>
    <property type="project" value="InterPro"/>
</dbReference>
<dbReference type="GO" id="GO:0003997">
    <property type="term" value="F:acyl-CoA oxidase activity"/>
    <property type="evidence" value="ECO:0007669"/>
    <property type="project" value="UniProtKB-EC"/>
</dbReference>
<dbReference type="SUPFAM" id="SSF56645">
    <property type="entry name" value="Acyl-CoA dehydrogenase NM domain-like"/>
    <property type="match status" value="1"/>
</dbReference>
<dbReference type="EMBL" id="LFZN01000036">
    <property type="protein sequence ID" value="KXT02879.1"/>
    <property type="molecule type" value="Genomic_DNA"/>
</dbReference>
<feature type="region of interest" description="Disordered" evidence="16">
    <location>
        <begin position="1388"/>
        <end position="1468"/>
    </location>
</feature>
<keyword evidence="12 15" id="KW-0408">Iron</keyword>
<accession>A0A139HKH8</accession>
<comment type="subcellular location">
    <subcellularLocation>
        <location evidence="3">Peroxisome</location>
    </subcellularLocation>
</comment>
<keyword evidence="9" id="KW-0274">FAD</keyword>
<feature type="compositionally biased region" description="Polar residues" evidence="16">
    <location>
        <begin position="1446"/>
        <end position="1468"/>
    </location>
</feature>
<comment type="similarity">
    <text evidence="5">Belongs to the acyl-CoA oxidase family.</text>
</comment>
<evidence type="ECO:0000256" key="10">
    <source>
        <dbReference type="ARBA" id="ARBA00022832"/>
    </source>
</evidence>
<dbReference type="Gene3D" id="1.10.540.10">
    <property type="entry name" value="Acyl-CoA dehydrogenase/oxidase, N-terminal domain"/>
    <property type="match status" value="1"/>
</dbReference>
<dbReference type="FunFam" id="2.40.110.10:FF:000003">
    <property type="entry name" value="Acyl-coenzyme A oxidase"/>
    <property type="match status" value="1"/>
</dbReference>
<keyword evidence="10" id="KW-0276">Fatty acid metabolism</keyword>
<evidence type="ECO:0000259" key="19">
    <source>
        <dbReference type="Pfam" id="PF22924"/>
    </source>
</evidence>
<feature type="domain" description="Acyl-coenzyme A oxidase N-terminal" evidence="18">
    <location>
        <begin position="30"/>
        <end position="144"/>
    </location>
</feature>
<evidence type="ECO:0000256" key="2">
    <source>
        <dbReference type="ARBA" id="ARBA00001974"/>
    </source>
</evidence>
<dbReference type="SUPFAM" id="SSF48264">
    <property type="entry name" value="Cytochrome P450"/>
    <property type="match status" value="1"/>
</dbReference>
<evidence type="ECO:0000256" key="5">
    <source>
        <dbReference type="ARBA" id="ARBA00006288"/>
    </source>
</evidence>
<keyword evidence="11" id="KW-0560">Oxidoreductase</keyword>
<sequence length="1703" mass="191824">MPDFADNLKPASPTGPDILAKERGQSDVPIDELAEHLLSRNDFLRRQQKILPVLQRDPLFNKVRQPNLSRPERYQLGLARAKKLRRWADEHGWDTDDQNMSVYLCDDVSPYMVHSAMFETTVKEQGNDEQRKYWLPKIRAWEAIGCYAQTELGHGSNVRGIECRATYDPKSQNFILHSPYLTSSKWWNGTMGRTANHAIVMAQLYIPKSPDSKELIHHGPHAFIVQIRDLKTHQPHDGIIVGDIGPKYGYAPMDNGYMLFDNYRVPHSAMLSRYSHVDPTTCKYTKPANPAVVYGSLTYVRASIIMHARLVMARAVTIAVRYGTVRKQFPDRDTKEKNAPELSVLDYPTVQIRILPLLATAFALHYTGEAMHKLYENTRAQIERGDFSRLAVLHAQSSGLKSLCTELAANSIETCRRAMGGHGFMYSSGFVQFNNDYLSKPTVEGDNWMITQQTARYLIKRMEAAVKRQGEPEDEIEASCRSWLQNEHHKAPEPFRVFDRDIDIVNAFRRRSRFLTHKVYVERIEKKRSEKDLQLHLRKISVAESQSILVANFFEALNTGSTISSVLRKHLQTQFRLFAFFTMDNEARDFLKARAVSDDDLDALPNMVQALMAEVRPHAVRLVDSWKIPDFLLDSALGRYDGKVYEELFDRAHRKNPLNEITFNPYYKSEEIVMGGESPKLAAATSLVQLYYDLVRKGGGKFPFAYREWHKKYGPIIRITPDELHIQDSSFYETLYSSTRPTRKWKHFGFRFQNEHTGFGAEDPEVYRIRRSALNPYFSRRRIVEHVPKLQQNVAKLLGRLQNEYVGTGKVLSVTRMWECFAADAVVGFTFDKSYDFLGSPGFHSQINEAISNLTEMAHWTNNFHWLARLMRIVPEKFLESLDPGMKPLFKFWKNQETQILKVMADYEGGEKLDDRTVFSSLLQQDLARHDLTFDRLQQEAKLLVGAGSETVARALQLGTFHILENPHVKRRLVAELHEAVADPGEILSWDALSQSPYLSACIEETLRLTYGLSERRARAYDLGPLIYREWSIPPGTFVSMDNYDVAHDETIFPDSFSFRPERWLGDPKAPDGKHLSRYMVSFGKGMRNCVGFQLAYAEIYVGLGNFFRASFVDNVRLYQTSKVDIEMDRCRFVPRPPLGSHGIRVLLRGHARRECSYAVGVNRQDDEHRAAQAAAYLGLGPMSVVKLMSFRAPDHAHECPTISQQSQHATAARAVAVTSLPNSDEYIEDTQLAYAALETQIFTSSGRVKSTPTPQKARADCQSHISAHLQYTTANTEEPSLDPDRFNKRRRVGKLKALQNDSLCDMPKTPIIPRTASDLGSTGNAVQHVFNGPESQSSYLPSPALLRRSKHFHDDGNRRPSGQTGGNNAGSSRSRAELDLASVWTIRKSGPNGQAGDSGNGTINTSETTSDLPTSYSLSDGAADSGKDQSQALRSGTADAASRDNAGSTSLDKISNLETAGEQGMSSKTVVIAGPSKPHIRPAADGQKAHAHISKSFAKELGNDRGARTAPTCISALNPALPVVKPDHLQAEAEEALLRSATEIKAPPPQTSIQSFETHITKMLMSLAEGTEFPALYRPASILRPIEIHERGYWLIEWSSWPATHQLDFWRQLETLIGNGSAGWGIWCTRAQDVHYNDPGSTCRTSHCLACKSVALWCWGEVVQHIYLLLYTVSMGRVRKLGLKWVDSTGVVVVQMQGSSNG</sequence>
<dbReference type="OrthoDB" id="538336at2759"/>
<evidence type="ECO:0000259" key="17">
    <source>
        <dbReference type="Pfam" id="PF01756"/>
    </source>
</evidence>
<dbReference type="Gene3D" id="2.40.110.10">
    <property type="entry name" value="Butyryl-CoA Dehydrogenase, subunit A, domain 2"/>
    <property type="match status" value="1"/>
</dbReference>
<evidence type="ECO:0000256" key="3">
    <source>
        <dbReference type="ARBA" id="ARBA00004275"/>
    </source>
</evidence>
<organism evidence="20 21">
    <name type="scientific">Pseudocercospora eumusae</name>
    <dbReference type="NCBI Taxonomy" id="321146"/>
    <lineage>
        <taxon>Eukaryota</taxon>
        <taxon>Fungi</taxon>
        <taxon>Dikarya</taxon>
        <taxon>Ascomycota</taxon>
        <taxon>Pezizomycotina</taxon>
        <taxon>Dothideomycetes</taxon>
        <taxon>Dothideomycetidae</taxon>
        <taxon>Mycosphaerellales</taxon>
        <taxon>Mycosphaerellaceae</taxon>
        <taxon>Pseudocercospora</taxon>
    </lineage>
</organism>
<dbReference type="Pfam" id="PF01756">
    <property type="entry name" value="ACOX"/>
    <property type="match status" value="1"/>
</dbReference>
<evidence type="ECO:0000256" key="7">
    <source>
        <dbReference type="ARBA" id="ARBA00022630"/>
    </source>
</evidence>
<dbReference type="InterPro" id="IPR029320">
    <property type="entry name" value="Acyl-CoA_ox_N"/>
</dbReference>
<dbReference type="UniPathway" id="UPA00661"/>
<dbReference type="GO" id="GO:0005506">
    <property type="term" value="F:iron ion binding"/>
    <property type="evidence" value="ECO:0007669"/>
    <property type="project" value="InterPro"/>
</dbReference>
<dbReference type="GO" id="GO:0005777">
    <property type="term" value="C:peroxisome"/>
    <property type="evidence" value="ECO:0007669"/>
    <property type="project" value="UniProtKB-SubCell"/>
</dbReference>
<reference evidence="20 21" key="1">
    <citation type="submission" date="2015-07" db="EMBL/GenBank/DDBJ databases">
        <title>Comparative genomics of the Sigatoka disease complex on banana suggests a link between parallel evolutionary changes in Pseudocercospora fijiensis and Pseudocercospora eumusae and increased virulence on the banana host.</title>
        <authorList>
            <person name="Chang T.-C."/>
            <person name="Salvucci A."/>
            <person name="Crous P.W."/>
            <person name="Stergiopoulos I."/>
        </authorList>
    </citation>
    <scope>NUCLEOTIDE SEQUENCE [LARGE SCALE GENOMIC DNA]</scope>
    <source>
        <strain evidence="20 21">CBS 114824</strain>
    </source>
</reference>
<name>A0A139HKH8_9PEZI</name>
<dbReference type="CDD" id="cd11062">
    <property type="entry name" value="CYP58-like"/>
    <property type="match status" value="1"/>
</dbReference>
<dbReference type="Pfam" id="PF22924">
    <property type="entry name" value="ACOX_C_alpha1"/>
    <property type="match status" value="1"/>
</dbReference>
<dbReference type="Proteomes" id="UP000070133">
    <property type="component" value="Unassembled WGS sequence"/>
</dbReference>
<evidence type="ECO:0000313" key="21">
    <source>
        <dbReference type="Proteomes" id="UP000070133"/>
    </source>
</evidence>
<dbReference type="InterPro" id="IPR055060">
    <property type="entry name" value="ACOX_C_alpha1"/>
</dbReference>
<evidence type="ECO:0000256" key="4">
    <source>
        <dbReference type="ARBA" id="ARBA00004846"/>
    </source>
</evidence>
<dbReference type="GO" id="GO:0005504">
    <property type="term" value="F:fatty acid binding"/>
    <property type="evidence" value="ECO:0007669"/>
    <property type="project" value="TreeGrafter"/>
</dbReference>
<evidence type="ECO:0000256" key="11">
    <source>
        <dbReference type="ARBA" id="ARBA00023002"/>
    </source>
</evidence>
<evidence type="ECO:0000256" key="14">
    <source>
        <dbReference type="ARBA" id="ARBA00023140"/>
    </source>
</evidence>
<dbReference type="InterPro" id="IPR009100">
    <property type="entry name" value="AcylCoA_DH/oxidase_NM_dom_sf"/>
</dbReference>
<comment type="cofactor">
    <cofactor evidence="15">
        <name>heme</name>
        <dbReference type="ChEBI" id="CHEBI:30413"/>
    </cofactor>
</comment>
<comment type="catalytic activity">
    <reaction evidence="1">
        <text>a 2,3-saturated acyl-CoA + O2 = a (2E)-enoyl-CoA + H2O2</text>
        <dbReference type="Rhea" id="RHEA:38959"/>
        <dbReference type="ChEBI" id="CHEBI:15379"/>
        <dbReference type="ChEBI" id="CHEBI:16240"/>
        <dbReference type="ChEBI" id="CHEBI:58856"/>
        <dbReference type="ChEBI" id="CHEBI:65111"/>
        <dbReference type="EC" id="1.3.3.6"/>
    </reaction>
</comment>
<feature type="compositionally biased region" description="Polar residues" evidence="16">
    <location>
        <begin position="1392"/>
        <end position="1419"/>
    </location>
</feature>
<dbReference type="EC" id="1.3.3.6" evidence="6"/>
<dbReference type="GO" id="GO:0033540">
    <property type="term" value="P:fatty acid beta-oxidation using acyl-CoA oxidase"/>
    <property type="evidence" value="ECO:0007669"/>
    <property type="project" value="UniProtKB-UniPathway"/>
</dbReference>
<evidence type="ECO:0000256" key="9">
    <source>
        <dbReference type="ARBA" id="ARBA00022827"/>
    </source>
</evidence>
<comment type="pathway">
    <text evidence="4">Lipid metabolism; peroxisomal fatty acid beta-oxidation.</text>
</comment>
<keyword evidence="13" id="KW-0443">Lipid metabolism</keyword>
<dbReference type="InterPro" id="IPR017972">
    <property type="entry name" value="Cyt_P450_CS"/>
</dbReference>
<evidence type="ECO:0000256" key="13">
    <source>
        <dbReference type="ARBA" id="ARBA00023098"/>
    </source>
</evidence>
<dbReference type="GO" id="GO:0020037">
    <property type="term" value="F:heme binding"/>
    <property type="evidence" value="ECO:0007669"/>
    <property type="project" value="InterPro"/>
</dbReference>
<keyword evidence="21" id="KW-1185">Reference proteome</keyword>
<keyword evidence="14" id="KW-0576">Peroxisome</keyword>
<dbReference type="PROSITE" id="PS00086">
    <property type="entry name" value="CYTOCHROME_P450"/>
    <property type="match status" value="1"/>
</dbReference>